<dbReference type="EMBL" id="JAAKYA010000051">
    <property type="protein sequence ID" value="NGO39215.1"/>
    <property type="molecule type" value="Genomic_DNA"/>
</dbReference>
<accession>A0A6M1RRH2</accession>
<keyword evidence="2" id="KW-1185">Reference proteome</keyword>
<evidence type="ECO:0000313" key="1">
    <source>
        <dbReference type="EMBL" id="NGO39215.1"/>
    </source>
</evidence>
<evidence type="ECO:0000313" key="2">
    <source>
        <dbReference type="Proteomes" id="UP000477311"/>
    </source>
</evidence>
<gene>
    <name evidence="1" type="ORF">G4L39_07360</name>
</gene>
<dbReference type="AlphaFoldDB" id="A0A6M1RRH2"/>
<name>A0A6M1RRH2_9BACT</name>
<dbReference type="RefSeq" id="WP_165107097.1">
    <property type="nucleotide sequence ID" value="NZ_JAAKYA010000051.1"/>
</dbReference>
<reference evidence="1 2" key="1">
    <citation type="submission" date="2020-02" db="EMBL/GenBank/DDBJ databases">
        <title>Draft genome sequence of Limisphaera ngatamarikiensis NGM72.4T, a thermophilic Verrucomicrobia grouped in subdivision 3.</title>
        <authorList>
            <person name="Carere C.R."/>
            <person name="Steen J."/>
            <person name="Hugenholtz P."/>
            <person name="Stott M.B."/>
        </authorList>
    </citation>
    <scope>NUCLEOTIDE SEQUENCE [LARGE SCALE GENOMIC DNA]</scope>
    <source>
        <strain evidence="1 2">NGM72.4</strain>
    </source>
</reference>
<organism evidence="1 2">
    <name type="scientific">Limisphaera ngatamarikiensis</name>
    <dbReference type="NCBI Taxonomy" id="1324935"/>
    <lineage>
        <taxon>Bacteria</taxon>
        <taxon>Pseudomonadati</taxon>
        <taxon>Verrucomicrobiota</taxon>
        <taxon>Verrucomicrobiia</taxon>
        <taxon>Limisphaerales</taxon>
        <taxon>Limisphaeraceae</taxon>
        <taxon>Limisphaera</taxon>
    </lineage>
</organism>
<sequence length="166" mass="18620">MKTDLAASNPGVPQWMGPWLTAFLCAAVCTGCSSLDPQTAHLPRFHESHRADLVVQFYSWDLFHVLRPEYRENGFLVPVSRTTFTPHLQRLRTGRTLAVVVVGVNYSPEEQTRLVREWEALLSENGFERCVCLRGNGAQKIDGLIILSDTHLTPHKPSTHMVSKGP</sequence>
<proteinExistence type="predicted"/>
<protein>
    <submittedName>
        <fullName evidence="1">Uncharacterized protein</fullName>
    </submittedName>
</protein>
<dbReference type="Proteomes" id="UP000477311">
    <property type="component" value="Unassembled WGS sequence"/>
</dbReference>
<comment type="caution">
    <text evidence="1">The sequence shown here is derived from an EMBL/GenBank/DDBJ whole genome shotgun (WGS) entry which is preliminary data.</text>
</comment>